<organism evidence="2 3">
    <name type="scientific">Lentinus brumalis</name>
    <dbReference type="NCBI Taxonomy" id="2498619"/>
    <lineage>
        <taxon>Eukaryota</taxon>
        <taxon>Fungi</taxon>
        <taxon>Dikarya</taxon>
        <taxon>Basidiomycota</taxon>
        <taxon>Agaricomycotina</taxon>
        <taxon>Agaricomycetes</taxon>
        <taxon>Polyporales</taxon>
        <taxon>Polyporaceae</taxon>
        <taxon>Lentinus</taxon>
    </lineage>
</organism>
<name>A0A371CXN0_9APHY</name>
<keyword evidence="3" id="KW-1185">Reference proteome</keyword>
<proteinExistence type="predicted"/>
<evidence type="ECO:0000313" key="2">
    <source>
        <dbReference type="EMBL" id="RDX45016.1"/>
    </source>
</evidence>
<gene>
    <name evidence="2" type="ORF">OH76DRAFT_1408448</name>
</gene>
<accession>A0A371CXN0</accession>
<sequence length="301" mass="34210">MNPSAQSSTSDSLSERGTSNVEEKRSAQTHRRLEWSLVKREFDRYYFHIPALAVGYAAHRLFRRYVPRQSVPWTSLRLSEVYSMWGIGASLAFRNMYALEAAFKDKDLAVVAVAGSRDASASVRRTVLQDCEDGIQDPGGRIRELLPAIRYSSYNTGSLRSKVLWWHNHIWADKYSYEALAATIVYRNLQADPAWTPRHLTDFDICTTFIAQHVSNRTIIVKRCLWGLFGFSVPVAMELRRSGGGRPWHLPAMNLTQRLLIGLLVYIEASLGHHDWSCLQDIKDKHQVATAVVRAFGNLDV</sequence>
<evidence type="ECO:0000313" key="3">
    <source>
        <dbReference type="Proteomes" id="UP000256964"/>
    </source>
</evidence>
<feature type="region of interest" description="Disordered" evidence="1">
    <location>
        <begin position="1"/>
        <end position="25"/>
    </location>
</feature>
<feature type="compositionally biased region" description="Polar residues" evidence="1">
    <location>
        <begin position="1"/>
        <end position="20"/>
    </location>
</feature>
<dbReference type="Proteomes" id="UP000256964">
    <property type="component" value="Unassembled WGS sequence"/>
</dbReference>
<dbReference type="EMBL" id="KZ857442">
    <property type="protein sequence ID" value="RDX45016.1"/>
    <property type="molecule type" value="Genomic_DNA"/>
</dbReference>
<reference evidence="2 3" key="1">
    <citation type="journal article" date="2018" name="Biotechnol. Biofuels">
        <title>Integrative visual omics of the white-rot fungus Polyporus brumalis exposes the biotechnological potential of its oxidative enzymes for delignifying raw plant biomass.</title>
        <authorList>
            <person name="Miyauchi S."/>
            <person name="Rancon A."/>
            <person name="Drula E."/>
            <person name="Hage H."/>
            <person name="Chaduli D."/>
            <person name="Favel A."/>
            <person name="Grisel S."/>
            <person name="Henrissat B."/>
            <person name="Herpoel-Gimbert I."/>
            <person name="Ruiz-Duenas F.J."/>
            <person name="Chevret D."/>
            <person name="Hainaut M."/>
            <person name="Lin J."/>
            <person name="Wang M."/>
            <person name="Pangilinan J."/>
            <person name="Lipzen A."/>
            <person name="Lesage-Meessen L."/>
            <person name="Navarro D."/>
            <person name="Riley R."/>
            <person name="Grigoriev I.V."/>
            <person name="Zhou S."/>
            <person name="Raouche S."/>
            <person name="Rosso M.N."/>
        </authorList>
    </citation>
    <scope>NUCLEOTIDE SEQUENCE [LARGE SCALE GENOMIC DNA]</scope>
    <source>
        <strain evidence="2 3">BRFM 1820</strain>
    </source>
</reference>
<dbReference type="AlphaFoldDB" id="A0A371CXN0"/>
<evidence type="ECO:0000256" key="1">
    <source>
        <dbReference type="SAM" id="MobiDB-lite"/>
    </source>
</evidence>
<protein>
    <submittedName>
        <fullName evidence="2">Uncharacterized protein</fullName>
    </submittedName>
</protein>
<dbReference type="OrthoDB" id="2745913at2759"/>